<evidence type="ECO:0000256" key="5">
    <source>
        <dbReference type="SAM" id="MobiDB-lite"/>
    </source>
</evidence>
<feature type="compositionally biased region" description="Basic and acidic residues" evidence="5">
    <location>
        <begin position="563"/>
        <end position="578"/>
    </location>
</feature>
<protein>
    <recommendedName>
        <fullName evidence="6">Cell division control protein 73 C-terminal domain-containing protein</fullName>
    </recommendedName>
</protein>
<dbReference type="Pfam" id="PF05179">
    <property type="entry name" value="CDC73_C"/>
    <property type="match status" value="1"/>
</dbReference>
<dbReference type="GO" id="GO:0016593">
    <property type="term" value="C:Cdc73/Paf1 complex"/>
    <property type="evidence" value="ECO:0007669"/>
    <property type="project" value="InterPro"/>
</dbReference>
<dbReference type="AlphaFoldDB" id="A0A6V8HAA4"/>
<keyword evidence="4" id="KW-0539">Nucleus</keyword>
<organism evidence="7 8">
    <name type="scientific">Talaromyces pinophilus</name>
    <name type="common">Penicillium pinophilum</name>
    <dbReference type="NCBI Taxonomy" id="128442"/>
    <lineage>
        <taxon>Eukaryota</taxon>
        <taxon>Fungi</taxon>
        <taxon>Dikarya</taxon>
        <taxon>Ascomycota</taxon>
        <taxon>Pezizomycotina</taxon>
        <taxon>Eurotiomycetes</taxon>
        <taxon>Eurotiomycetidae</taxon>
        <taxon>Eurotiales</taxon>
        <taxon>Trichocomaceae</taxon>
        <taxon>Talaromyces</taxon>
        <taxon>Talaromyces sect. Talaromyces</taxon>
    </lineage>
</organism>
<evidence type="ECO:0000256" key="1">
    <source>
        <dbReference type="ARBA" id="ARBA00004123"/>
    </source>
</evidence>
<feature type="domain" description="Cell division control protein 73 C-terminal" evidence="6">
    <location>
        <begin position="286"/>
        <end position="446"/>
    </location>
</feature>
<comment type="caution">
    <text evidence="7">The sequence shown here is derived from an EMBL/GenBank/DDBJ whole genome shotgun (WGS) entry which is preliminary data.</text>
</comment>
<name>A0A6V8HAA4_TALPI</name>
<feature type="region of interest" description="Disordered" evidence="5">
    <location>
        <begin position="236"/>
        <end position="290"/>
    </location>
</feature>
<keyword evidence="8" id="KW-1185">Reference proteome</keyword>
<dbReference type="GO" id="GO:0000993">
    <property type="term" value="F:RNA polymerase II complex binding"/>
    <property type="evidence" value="ECO:0007669"/>
    <property type="project" value="TreeGrafter"/>
</dbReference>
<dbReference type="EMBL" id="DF933818">
    <property type="protein sequence ID" value="GAM37054.1"/>
    <property type="molecule type" value="Genomic_DNA"/>
</dbReference>
<evidence type="ECO:0000259" key="6">
    <source>
        <dbReference type="Pfam" id="PF05179"/>
    </source>
</evidence>
<dbReference type="GO" id="GO:0032968">
    <property type="term" value="P:positive regulation of transcription elongation by RNA polymerase II"/>
    <property type="evidence" value="ECO:0007669"/>
    <property type="project" value="TreeGrafter"/>
</dbReference>
<reference evidence="8" key="1">
    <citation type="journal article" date="2015" name="Genome Announc.">
        <title>Draft genome sequence of Talaromyces cellulolyticus strain Y-94, a source of lignocellulosic biomass-degrading enzymes.</title>
        <authorList>
            <person name="Fujii T."/>
            <person name="Koike H."/>
            <person name="Sawayama S."/>
            <person name="Yano S."/>
            <person name="Inoue H."/>
        </authorList>
    </citation>
    <scope>NUCLEOTIDE SEQUENCE [LARGE SCALE GENOMIC DNA]</scope>
    <source>
        <strain evidence="8">Y-94</strain>
    </source>
</reference>
<feature type="compositionally biased region" description="Low complexity" evidence="5">
    <location>
        <begin position="247"/>
        <end position="265"/>
    </location>
</feature>
<dbReference type="PANTHER" id="PTHR12466:SF8">
    <property type="entry name" value="PARAFIBROMIN"/>
    <property type="match status" value="1"/>
</dbReference>
<dbReference type="InterPro" id="IPR007852">
    <property type="entry name" value="Cdc73/Parafibromin"/>
</dbReference>
<gene>
    <name evidence="7" type="ORF">TCE0_022f06637</name>
</gene>
<comment type="subcellular location">
    <subcellularLocation>
        <location evidence="1">Nucleus</location>
    </subcellularLocation>
</comment>
<comment type="similarity">
    <text evidence="2">Belongs to the CDC73 family.</text>
</comment>
<keyword evidence="3" id="KW-0804">Transcription</keyword>
<accession>A0A6V8HAA4</accession>
<dbReference type="PANTHER" id="PTHR12466">
    <property type="entry name" value="CDC73 DOMAIN PROTEIN"/>
    <property type="match status" value="1"/>
</dbReference>
<dbReference type="GO" id="GO:0006368">
    <property type="term" value="P:transcription elongation by RNA polymerase II"/>
    <property type="evidence" value="ECO:0007669"/>
    <property type="project" value="InterPro"/>
</dbReference>
<dbReference type="InterPro" id="IPR031336">
    <property type="entry name" value="CDC73_C"/>
</dbReference>
<evidence type="ECO:0000313" key="7">
    <source>
        <dbReference type="EMBL" id="GAM37054.1"/>
    </source>
</evidence>
<dbReference type="Proteomes" id="UP000053095">
    <property type="component" value="Unassembled WGS sequence"/>
</dbReference>
<dbReference type="Gene3D" id="3.40.50.11990">
    <property type="entry name" value="RNA polymerase II accessory factor, Cdc73 C-terminal domain"/>
    <property type="match status" value="1"/>
</dbReference>
<evidence type="ECO:0000256" key="2">
    <source>
        <dbReference type="ARBA" id="ARBA00010427"/>
    </source>
</evidence>
<feature type="region of interest" description="Disordered" evidence="5">
    <location>
        <begin position="342"/>
        <end position="362"/>
    </location>
</feature>
<evidence type="ECO:0000256" key="4">
    <source>
        <dbReference type="ARBA" id="ARBA00023242"/>
    </source>
</evidence>
<evidence type="ECO:0000313" key="8">
    <source>
        <dbReference type="Proteomes" id="UP000053095"/>
    </source>
</evidence>
<dbReference type="InterPro" id="IPR038103">
    <property type="entry name" value="CDC73_C_sf"/>
</dbReference>
<evidence type="ECO:0000256" key="3">
    <source>
        <dbReference type="ARBA" id="ARBA00023163"/>
    </source>
</evidence>
<proteinExistence type="inferred from homology"/>
<feature type="region of interest" description="Disordered" evidence="5">
    <location>
        <begin position="563"/>
        <end position="601"/>
    </location>
</feature>
<sequence length="635" mass="68918">MATDPLLSDPLLSLRRAIAAQALPTPTTSSDISNAADNLTDDLAKANHLYFTHPIPHTLPLNTLTRFVSTANNDTQVDLRSIFFAWQKKDVAIPEYIASAQEVNEALKQKKEQEGGNEEQVLNLVFVERLDLITWLEGASDDSEYIKPLEGAAAAAAAAAADVTAPVVATDAATAAVPKAAVPAAAVPGARPTKVIDPQLQEIYNGERKLGDRNTVLRGIKPTDFSHIRKTAEIFLGRNRSSRGQYPPGSNKGPPGKGGIIVPAPSAGLALPKKPVSSSSSRSSRHPDPIILLSPSASSPIRLSNIKTFLQDGVFVPPDHPTLASDSGLNMQIITRQTRIGNATSSQGGSGGAGGAAPSNRRPTRFILADSTANFKPDYWQRLVAVFTTGQAWQFKTYKWSNPPELFRHAAGIYVGMSGEHVPNQIKDWGRGVSTFTLSRWDEKKGVNGAGLVKEAVEKIEDAAENVFDQASVKFLQQANEAQSSTQKVDEVVNKAAKRSYDQAFVKCSEQAIEAQSSTKKVEEHIQKTFARFSEQLNELSTSFRTQQNQQRAVNIERAETARHATVDNPRGSEKEPMEIEEDEVASVAKTEDEDEDSPVDAFKRTCEHPRPGSIYAIHMGNDRESMLAANKILN</sequence>